<name>A0ACA9LRM4_9GLOM</name>
<organism evidence="1 2">
    <name type="scientific">Cetraspora pellucida</name>
    <dbReference type="NCBI Taxonomy" id="1433469"/>
    <lineage>
        <taxon>Eukaryota</taxon>
        <taxon>Fungi</taxon>
        <taxon>Fungi incertae sedis</taxon>
        <taxon>Mucoromycota</taxon>
        <taxon>Glomeromycotina</taxon>
        <taxon>Glomeromycetes</taxon>
        <taxon>Diversisporales</taxon>
        <taxon>Gigasporaceae</taxon>
        <taxon>Cetraspora</taxon>
    </lineage>
</organism>
<dbReference type="EMBL" id="CAJVPW010004567">
    <property type="protein sequence ID" value="CAG8542252.1"/>
    <property type="molecule type" value="Genomic_DNA"/>
</dbReference>
<keyword evidence="2" id="KW-1185">Reference proteome</keyword>
<dbReference type="Proteomes" id="UP000789366">
    <property type="component" value="Unassembled WGS sequence"/>
</dbReference>
<gene>
    <name evidence="1" type="ORF">SPELUC_LOCUS4854</name>
</gene>
<reference evidence="1" key="1">
    <citation type="submission" date="2021-06" db="EMBL/GenBank/DDBJ databases">
        <authorList>
            <person name="Kallberg Y."/>
            <person name="Tangrot J."/>
            <person name="Rosling A."/>
        </authorList>
    </citation>
    <scope>NUCLEOTIDE SEQUENCE</scope>
    <source>
        <strain evidence="1">28 12/20/2015</strain>
    </source>
</reference>
<evidence type="ECO:0000313" key="1">
    <source>
        <dbReference type="EMBL" id="CAG8542252.1"/>
    </source>
</evidence>
<accession>A0ACA9LRM4</accession>
<protein>
    <submittedName>
        <fullName evidence="1">7813_t:CDS:1</fullName>
    </submittedName>
</protein>
<comment type="caution">
    <text evidence="1">The sequence shown here is derived from an EMBL/GenBank/DDBJ whole genome shotgun (WGS) entry which is preliminary data.</text>
</comment>
<sequence length="66" mass="7238">MSEEKGQKRENGKNKKTNLIVKMSEEKGQKRGNGKVQVTLAGVSPSAMVFRTSRSEIAGCRPENMA</sequence>
<proteinExistence type="predicted"/>
<evidence type="ECO:0000313" key="2">
    <source>
        <dbReference type="Proteomes" id="UP000789366"/>
    </source>
</evidence>